<dbReference type="InterPro" id="IPR003583">
    <property type="entry name" value="Hlx-hairpin-Hlx_DNA-bd_motif"/>
</dbReference>
<sequence>MDHYYWFALKSVPGVGNVTFRKLLEAFETPERVLKASVNELARVKGISPNLAASIVTHEYRRIADLECEAVARQGVIIVDFLAAEYPKILLQINDPPPYLYVKGKLCGSETSVAIVGSRRASTYGLMTTERLAGELALNNVTVVSGMARGVDTAAHRGALKAEGRSIGVLGCGIDIVYPPENRPLFKEMEEKGALVSEFPMGTTPLAENFPRRNRIISGMSQGVLVVEAVQNSGSLITARYALEQGREIFAIPGNINSSNSRGTNLLIKQGAKLVEEVGDILEELHLPTAPAGQAPAPAFSLTPQEAGIFTLLAESPLHIDDIIVRSELTVPDLSAILLRLELKGAVVQLPGKHFSITK</sequence>
<name>B9M5T4_GEODF</name>
<dbReference type="GO" id="GO:0009294">
    <property type="term" value="P:DNA-mediated transformation"/>
    <property type="evidence" value="ECO:0007669"/>
    <property type="project" value="InterPro"/>
</dbReference>
<organism evidence="3 4">
    <name type="scientific">Geotalea daltonii (strain DSM 22248 / JCM 15807 / FRC-32)</name>
    <name type="common">Geobacter daltonii</name>
    <dbReference type="NCBI Taxonomy" id="316067"/>
    <lineage>
        <taxon>Bacteria</taxon>
        <taxon>Pseudomonadati</taxon>
        <taxon>Thermodesulfobacteriota</taxon>
        <taxon>Desulfuromonadia</taxon>
        <taxon>Geobacterales</taxon>
        <taxon>Geobacteraceae</taxon>
        <taxon>Geotalea</taxon>
    </lineage>
</organism>
<dbReference type="Pfam" id="PF17782">
    <property type="entry name" value="WHD_DprA"/>
    <property type="match status" value="1"/>
</dbReference>
<evidence type="ECO:0000313" key="4">
    <source>
        <dbReference type="Proteomes" id="UP000007721"/>
    </source>
</evidence>
<dbReference type="InterPro" id="IPR010994">
    <property type="entry name" value="RuvA_2-like"/>
</dbReference>
<accession>B9M5T4</accession>
<evidence type="ECO:0000313" key="3">
    <source>
        <dbReference type="EMBL" id="ACM19915.1"/>
    </source>
</evidence>
<dbReference type="SMART" id="SM00278">
    <property type="entry name" value="HhH1"/>
    <property type="match status" value="2"/>
</dbReference>
<dbReference type="InterPro" id="IPR003488">
    <property type="entry name" value="DprA"/>
</dbReference>
<dbReference type="AlphaFoldDB" id="B9M5T4"/>
<dbReference type="Pfam" id="PF14520">
    <property type="entry name" value="HHH_5"/>
    <property type="match status" value="1"/>
</dbReference>
<dbReference type="GO" id="GO:0003677">
    <property type="term" value="F:DNA binding"/>
    <property type="evidence" value="ECO:0007669"/>
    <property type="project" value="InterPro"/>
</dbReference>
<protein>
    <submittedName>
        <fullName evidence="3">DNA protection single-strand-binding protein DprA</fullName>
    </submittedName>
</protein>
<keyword evidence="4" id="KW-1185">Reference proteome</keyword>
<dbReference type="Gene3D" id="1.10.10.10">
    <property type="entry name" value="Winged helix-like DNA-binding domain superfamily/Winged helix DNA-binding domain"/>
    <property type="match status" value="1"/>
</dbReference>
<dbReference type="Gene3D" id="3.40.50.450">
    <property type="match status" value="1"/>
</dbReference>
<dbReference type="RefSeq" id="WP_012646644.1">
    <property type="nucleotide sequence ID" value="NC_011979.1"/>
</dbReference>
<dbReference type="InterPro" id="IPR057666">
    <property type="entry name" value="DrpA_SLOG"/>
</dbReference>
<dbReference type="NCBIfam" id="TIGR00732">
    <property type="entry name" value="dprA"/>
    <property type="match status" value="1"/>
</dbReference>
<dbReference type="PANTHER" id="PTHR43022">
    <property type="entry name" value="PROTEIN SMF"/>
    <property type="match status" value="1"/>
</dbReference>
<dbReference type="KEGG" id="geo:Geob_1557"/>
<dbReference type="STRING" id="316067.Geob_1557"/>
<evidence type="ECO:0000259" key="2">
    <source>
        <dbReference type="SMART" id="SM00278"/>
    </source>
</evidence>
<dbReference type="SUPFAM" id="SSF47781">
    <property type="entry name" value="RuvA domain 2-like"/>
    <property type="match status" value="1"/>
</dbReference>
<dbReference type="InterPro" id="IPR041614">
    <property type="entry name" value="DprA_WH"/>
</dbReference>
<feature type="domain" description="Helix-hairpin-helix DNA-binding motif class 1" evidence="2">
    <location>
        <begin position="39"/>
        <end position="58"/>
    </location>
</feature>
<dbReference type="HOGENOM" id="CLU_029601_0_3_7"/>
<dbReference type="InterPro" id="IPR036388">
    <property type="entry name" value="WH-like_DNA-bd_sf"/>
</dbReference>
<dbReference type="EMBL" id="CP001390">
    <property type="protein sequence ID" value="ACM19915.1"/>
    <property type="molecule type" value="Genomic_DNA"/>
</dbReference>
<proteinExistence type="inferred from homology"/>
<comment type="similarity">
    <text evidence="1">Belongs to the DprA/Smf family.</text>
</comment>
<dbReference type="Pfam" id="PF02481">
    <property type="entry name" value="DNA_processg_A"/>
    <property type="match status" value="1"/>
</dbReference>
<dbReference type="Proteomes" id="UP000007721">
    <property type="component" value="Chromosome"/>
</dbReference>
<evidence type="ECO:0000256" key="1">
    <source>
        <dbReference type="ARBA" id="ARBA00006525"/>
    </source>
</evidence>
<dbReference type="eggNOG" id="COG0758">
    <property type="taxonomic scope" value="Bacteria"/>
</dbReference>
<gene>
    <name evidence="3" type="primary">dprA</name>
    <name evidence="3" type="ordered locus">Geob_1557</name>
</gene>
<reference evidence="3 4" key="1">
    <citation type="submission" date="2009-01" db="EMBL/GenBank/DDBJ databases">
        <title>Complete sequence of Geobacter sp. FRC-32.</title>
        <authorList>
            <consortium name="US DOE Joint Genome Institute"/>
            <person name="Lucas S."/>
            <person name="Copeland A."/>
            <person name="Lapidus A."/>
            <person name="Glavina del Rio T."/>
            <person name="Dalin E."/>
            <person name="Tice H."/>
            <person name="Bruce D."/>
            <person name="Goodwin L."/>
            <person name="Pitluck S."/>
            <person name="Saunders E."/>
            <person name="Brettin T."/>
            <person name="Detter J.C."/>
            <person name="Han C."/>
            <person name="Larimer F."/>
            <person name="Land M."/>
            <person name="Hauser L."/>
            <person name="Kyrpides N."/>
            <person name="Ovchinnikova G."/>
            <person name="Kostka J."/>
            <person name="Richardson P."/>
        </authorList>
    </citation>
    <scope>NUCLEOTIDE SEQUENCE [LARGE SCALE GENOMIC DNA]</scope>
    <source>
        <strain evidence="4">DSM 22248 / JCM 15807 / FRC-32</strain>
    </source>
</reference>
<feature type="domain" description="Helix-hairpin-helix DNA-binding motif class 1" evidence="2">
    <location>
        <begin position="7"/>
        <end position="26"/>
    </location>
</feature>
<dbReference type="GO" id="GO:0006281">
    <property type="term" value="P:DNA repair"/>
    <property type="evidence" value="ECO:0007669"/>
    <property type="project" value="InterPro"/>
</dbReference>
<dbReference type="SUPFAM" id="SSF102405">
    <property type="entry name" value="MCP/YpsA-like"/>
    <property type="match status" value="1"/>
</dbReference>
<dbReference type="OrthoDB" id="9785707at2"/>
<dbReference type="PANTHER" id="PTHR43022:SF1">
    <property type="entry name" value="PROTEIN SMF"/>
    <property type="match status" value="1"/>
</dbReference>